<dbReference type="CDD" id="cd08659">
    <property type="entry name" value="M20_ArgE_DapE-like"/>
    <property type="match status" value="1"/>
</dbReference>
<dbReference type="PANTHER" id="PTHR43808">
    <property type="entry name" value="ACETYLORNITHINE DEACETYLASE"/>
    <property type="match status" value="1"/>
</dbReference>
<accession>A0A8T7M0Q5</accession>
<keyword evidence="7" id="KW-0170">Cobalt</keyword>
<evidence type="ECO:0000256" key="6">
    <source>
        <dbReference type="ARBA" id="ARBA00022833"/>
    </source>
</evidence>
<evidence type="ECO:0000256" key="3">
    <source>
        <dbReference type="ARBA" id="ARBA00006247"/>
    </source>
</evidence>
<gene>
    <name evidence="9" type="ORF">HXX08_06285</name>
    <name evidence="10" type="ORF">OZ401_000606</name>
</gene>
<comment type="cofactor">
    <cofactor evidence="1">
        <name>Co(2+)</name>
        <dbReference type="ChEBI" id="CHEBI:48828"/>
    </cofactor>
</comment>
<dbReference type="GO" id="GO:0016787">
    <property type="term" value="F:hydrolase activity"/>
    <property type="evidence" value="ECO:0007669"/>
    <property type="project" value="UniProtKB-KW"/>
</dbReference>
<keyword evidence="6" id="KW-0862">Zinc</keyword>
<dbReference type="Gene3D" id="3.30.70.360">
    <property type="match status" value="1"/>
</dbReference>
<dbReference type="SUPFAM" id="SSF55031">
    <property type="entry name" value="Bacterial exopeptidase dimerisation domain"/>
    <property type="match status" value="1"/>
</dbReference>
<comment type="similarity">
    <text evidence="3">Belongs to the peptidase M20A family.</text>
</comment>
<evidence type="ECO:0000313" key="10">
    <source>
        <dbReference type="EMBL" id="WJW67344.1"/>
    </source>
</evidence>
<dbReference type="EMBL" id="CP128399">
    <property type="protein sequence ID" value="WJW67344.1"/>
    <property type="molecule type" value="Genomic_DNA"/>
</dbReference>
<dbReference type="InterPro" id="IPR010182">
    <property type="entry name" value="ArgE/DapE"/>
</dbReference>
<dbReference type="InterPro" id="IPR050072">
    <property type="entry name" value="Peptidase_M20A"/>
</dbReference>
<dbReference type="AlphaFoldDB" id="A0A8T7M0Q5"/>
<keyword evidence="4" id="KW-0479">Metal-binding</keyword>
<evidence type="ECO:0000313" key="9">
    <source>
        <dbReference type="EMBL" id="NWJ45470.1"/>
    </source>
</evidence>
<evidence type="ECO:0000259" key="8">
    <source>
        <dbReference type="Pfam" id="PF07687"/>
    </source>
</evidence>
<dbReference type="Pfam" id="PF01546">
    <property type="entry name" value="Peptidase_M20"/>
    <property type="match status" value="1"/>
</dbReference>
<sequence>MTRSYPDDVVELTRELVHIPSENPNGDEAEMGEYMTGWMKKIGMEVQILPVENKRANVIGRLRGAGESKPLVYMAHMDTVPIGRNKWNYDPFGAEIENGNLYGRGSCDMKGGTAAAMVAIQRIKNSGVKLRGDLVLACTVDEESTMKGISHIGRIHALEENAYLLAMEPTDCTLNVAHKGVYWFTIKMKGRGAHAANPQFGADANRAMAEAMLGWYDLVEKIFPAKLKAHPLLGLPSLIVSKLQGGVKTNIVSEICNAEIDMRVPPIISSDEIISYLEEVGRKAADKYGVSFELTTPTELRHPVECRPDSPLLKAFERAYTTVTGNAPEKHGFLAYTDAAMLAIITGNQHSTVFGPGALKDAHTTDEKVEISQLHTATDVLERTALELLG</sequence>
<dbReference type="EMBL" id="JACATZ010000001">
    <property type="protein sequence ID" value="NWJ45470.1"/>
    <property type="molecule type" value="Genomic_DNA"/>
</dbReference>
<evidence type="ECO:0000256" key="2">
    <source>
        <dbReference type="ARBA" id="ARBA00001947"/>
    </source>
</evidence>
<dbReference type="SUPFAM" id="SSF53187">
    <property type="entry name" value="Zn-dependent exopeptidases"/>
    <property type="match status" value="1"/>
</dbReference>
<feature type="domain" description="Peptidase M20 dimerisation" evidence="8">
    <location>
        <begin position="176"/>
        <end position="287"/>
    </location>
</feature>
<reference evidence="10" key="2">
    <citation type="journal article" date="2024" name="Nature">
        <title>Anoxygenic phototroph of the Chloroflexota uses a type I reaction centre.</title>
        <authorList>
            <person name="Tsuji J.M."/>
            <person name="Shaw N.A."/>
            <person name="Nagashima S."/>
            <person name="Venkiteswaran J.J."/>
            <person name="Schiff S.L."/>
            <person name="Watanabe T."/>
            <person name="Fukui M."/>
            <person name="Hanada S."/>
            <person name="Tank M."/>
            <person name="Neufeld J.D."/>
        </authorList>
    </citation>
    <scope>NUCLEOTIDE SEQUENCE</scope>
    <source>
        <strain evidence="10">L227-S17</strain>
    </source>
</reference>
<protein>
    <submittedName>
        <fullName evidence="9">M20 family metallopeptidase</fullName>
    </submittedName>
</protein>
<dbReference type="Pfam" id="PF07687">
    <property type="entry name" value="M20_dimer"/>
    <property type="match status" value="1"/>
</dbReference>
<dbReference type="InterPro" id="IPR002933">
    <property type="entry name" value="Peptidase_M20"/>
</dbReference>
<dbReference type="NCBIfam" id="TIGR01910">
    <property type="entry name" value="DapE-ArgE"/>
    <property type="match status" value="1"/>
</dbReference>
<proteinExistence type="inferred from homology"/>
<reference evidence="9 11" key="1">
    <citation type="submission" date="2020-06" db="EMBL/GenBank/DDBJ databases">
        <title>Anoxygenic phototrophic Chloroflexota member uses a Type I reaction center.</title>
        <authorList>
            <person name="Tsuji J.M."/>
            <person name="Shaw N.A."/>
            <person name="Nagashima S."/>
            <person name="Venkiteswaran J."/>
            <person name="Schiff S.L."/>
            <person name="Hanada S."/>
            <person name="Tank M."/>
            <person name="Neufeld J.D."/>
        </authorList>
    </citation>
    <scope>NUCLEOTIDE SEQUENCE [LARGE SCALE GENOMIC DNA]</scope>
    <source>
        <strain evidence="9">L227-S17</strain>
    </source>
</reference>
<comment type="cofactor">
    <cofactor evidence="2">
        <name>Zn(2+)</name>
        <dbReference type="ChEBI" id="CHEBI:29105"/>
    </cofactor>
</comment>
<dbReference type="Proteomes" id="UP000521676">
    <property type="component" value="Unassembled WGS sequence"/>
</dbReference>
<dbReference type="InterPro" id="IPR036264">
    <property type="entry name" value="Bact_exopeptidase_dim_dom"/>
</dbReference>
<name>A0A8T7M0Q5_9CHLR</name>
<dbReference type="Proteomes" id="UP001431572">
    <property type="component" value="Chromosome 1"/>
</dbReference>
<dbReference type="InterPro" id="IPR011650">
    <property type="entry name" value="Peptidase_M20_dimer"/>
</dbReference>
<evidence type="ECO:0000256" key="1">
    <source>
        <dbReference type="ARBA" id="ARBA00001941"/>
    </source>
</evidence>
<evidence type="ECO:0000256" key="7">
    <source>
        <dbReference type="ARBA" id="ARBA00023285"/>
    </source>
</evidence>
<dbReference type="Gene3D" id="3.40.630.10">
    <property type="entry name" value="Zn peptidases"/>
    <property type="match status" value="1"/>
</dbReference>
<evidence type="ECO:0000313" key="12">
    <source>
        <dbReference type="Proteomes" id="UP001431572"/>
    </source>
</evidence>
<keyword evidence="5" id="KW-0378">Hydrolase</keyword>
<dbReference type="RefSeq" id="WP_341469237.1">
    <property type="nucleotide sequence ID" value="NZ_CP128399.1"/>
</dbReference>
<keyword evidence="12" id="KW-1185">Reference proteome</keyword>
<evidence type="ECO:0000256" key="5">
    <source>
        <dbReference type="ARBA" id="ARBA00022801"/>
    </source>
</evidence>
<dbReference type="GO" id="GO:0046872">
    <property type="term" value="F:metal ion binding"/>
    <property type="evidence" value="ECO:0007669"/>
    <property type="project" value="UniProtKB-KW"/>
</dbReference>
<evidence type="ECO:0000256" key="4">
    <source>
        <dbReference type="ARBA" id="ARBA00022723"/>
    </source>
</evidence>
<organism evidence="9 11">
    <name type="scientific">Candidatus Chlorohelix allophototropha</name>
    <dbReference type="NCBI Taxonomy" id="3003348"/>
    <lineage>
        <taxon>Bacteria</taxon>
        <taxon>Bacillati</taxon>
        <taxon>Chloroflexota</taxon>
        <taxon>Chloroflexia</taxon>
        <taxon>Candidatus Chloroheliales</taxon>
        <taxon>Candidatus Chloroheliaceae</taxon>
        <taxon>Candidatus Chlorohelix</taxon>
    </lineage>
</organism>
<evidence type="ECO:0000313" key="11">
    <source>
        <dbReference type="Proteomes" id="UP000521676"/>
    </source>
</evidence>